<evidence type="ECO:0000259" key="4">
    <source>
        <dbReference type="PROSITE" id="PS51186"/>
    </source>
</evidence>
<keyword evidence="3" id="KW-0012">Acyltransferase</keyword>
<dbReference type="InterPro" id="IPR051016">
    <property type="entry name" value="Diverse_Substrate_AcTransf"/>
</dbReference>
<dbReference type="AlphaFoldDB" id="A0A382SA97"/>
<dbReference type="PANTHER" id="PTHR10545">
    <property type="entry name" value="DIAMINE N-ACETYLTRANSFERASE"/>
    <property type="match status" value="1"/>
</dbReference>
<accession>A0A382SA97</accession>
<dbReference type="GO" id="GO:0008080">
    <property type="term" value="F:N-acetyltransferase activity"/>
    <property type="evidence" value="ECO:0007669"/>
    <property type="project" value="TreeGrafter"/>
</dbReference>
<evidence type="ECO:0000256" key="1">
    <source>
        <dbReference type="ARBA" id="ARBA00008694"/>
    </source>
</evidence>
<dbReference type="PROSITE" id="PS51186">
    <property type="entry name" value="GNAT"/>
    <property type="match status" value="1"/>
</dbReference>
<feature type="non-terminal residue" evidence="5">
    <location>
        <position position="149"/>
    </location>
</feature>
<protein>
    <recommendedName>
        <fullName evidence="4">N-acetyltransferase domain-containing protein</fullName>
    </recommendedName>
</protein>
<comment type="similarity">
    <text evidence="1">Belongs to the acetyltransferase family.</text>
</comment>
<sequence>MPAESLKIRPAGEADVQLLVEFIRALAGYEKLLDEVVATEEIVRESLCGKKPAAEALIGEWEGEPVAFAVYFENFSTFMGRSGLYLEDLFVKPEYRQRGIGKGMLKHLAKIAVERGCPRFEWIALDWNEPAIKFYEGLGAKQLTDKRCF</sequence>
<evidence type="ECO:0000256" key="3">
    <source>
        <dbReference type="ARBA" id="ARBA00023315"/>
    </source>
</evidence>
<dbReference type="InterPro" id="IPR016181">
    <property type="entry name" value="Acyl_CoA_acyltransferase"/>
</dbReference>
<dbReference type="SUPFAM" id="SSF55729">
    <property type="entry name" value="Acyl-CoA N-acyltransferases (Nat)"/>
    <property type="match status" value="1"/>
</dbReference>
<dbReference type="PANTHER" id="PTHR10545:SF29">
    <property type="entry name" value="GH14572P-RELATED"/>
    <property type="match status" value="1"/>
</dbReference>
<dbReference type="Gene3D" id="3.40.630.30">
    <property type="match status" value="1"/>
</dbReference>
<keyword evidence="2" id="KW-0808">Transferase</keyword>
<reference evidence="5" key="1">
    <citation type="submission" date="2018-05" db="EMBL/GenBank/DDBJ databases">
        <authorList>
            <person name="Lanie J.A."/>
            <person name="Ng W.-L."/>
            <person name="Kazmierczak K.M."/>
            <person name="Andrzejewski T.M."/>
            <person name="Davidsen T.M."/>
            <person name="Wayne K.J."/>
            <person name="Tettelin H."/>
            <person name="Glass J.I."/>
            <person name="Rusch D."/>
            <person name="Podicherti R."/>
            <person name="Tsui H.-C.T."/>
            <person name="Winkler M.E."/>
        </authorList>
    </citation>
    <scope>NUCLEOTIDE SEQUENCE</scope>
</reference>
<evidence type="ECO:0000256" key="2">
    <source>
        <dbReference type="ARBA" id="ARBA00022679"/>
    </source>
</evidence>
<organism evidence="5">
    <name type="scientific">marine metagenome</name>
    <dbReference type="NCBI Taxonomy" id="408172"/>
    <lineage>
        <taxon>unclassified sequences</taxon>
        <taxon>metagenomes</taxon>
        <taxon>ecological metagenomes</taxon>
    </lineage>
</organism>
<dbReference type="CDD" id="cd04301">
    <property type="entry name" value="NAT_SF"/>
    <property type="match status" value="1"/>
</dbReference>
<evidence type="ECO:0000313" key="5">
    <source>
        <dbReference type="EMBL" id="SVD06850.1"/>
    </source>
</evidence>
<name>A0A382SA97_9ZZZZ</name>
<dbReference type="EMBL" id="UINC01127614">
    <property type="protein sequence ID" value="SVD06850.1"/>
    <property type="molecule type" value="Genomic_DNA"/>
</dbReference>
<dbReference type="InterPro" id="IPR000182">
    <property type="entry name" value="GNAT_dom"/>
</dbReference>
<feature type="domain" description="N-acetyltransferase" evidence="4">
    <location>
        <begin position="6"/>
        <end position="149"/>
    </location>
</feature>
<proteinExistence type="inferred from homology"/>
<gene>
    <name evidence="5" type="ORF">METZ01_LOCUS359704</name>
</gene>
<dbReference type="FunFam" id="3.40.630.30:FF:000064">
    <property type="entry name" value="GNAT family acetyltransferase"/>
    <property type="match status" value="1"/>
</dbReference>
<dbReference type="Pfam" id="PF00583">
    <property type="entry name" value="Acetyltransf_1"/>
    <property type="match status" value="1"/>
</dbReference>